<feature type="compositionally biased region" description="Low complexity" evidence="7">
    <location>
        <begin position="458"/>
        <end position="468"/>
    </location>
</feature>
<feature type="region of interest" description="Disordered" evidence="7">
    <location>
        <begin position="419"/>
        <end position="538"/>
    </location>
</feature>
<evidence type="ECO:0000256" key="1">
    <source>
        <dbReference type="ARBA" id="ARBA00022723"/>
    </source>
</evidence>
<evidence type="ECO:0000256" key="5">
    <source>
        <dbReference type="PIRSR" id="PIRSR604574-2"/>
    </source>
</evidence>
<feature type="coiled-coil region" evidence="6">
    <location>
        <begin position="1173"/>
        <end position="1232"/>
    </location>
</feature>
<feature type="binding site" evidence="5">
    <location>
        <position position="368"/>
    </location>
    <ligand>
        <name>Fe cation</name>
        <dbReference type="ChEBI" id="CHEBI:24875"/>
        <note>catalytic</note>
    </ligand>
</feature>
<dbReference type="Gene3D" id="2.60.120.590">
    <property type="entry name" value="Alpha-ketoglutarate-dependent dioxygenase AlkB-like"/>
    <property type="match status" value="1"/>
</dbReference>
<feature type="region of interest" description="Disordered" evidence="7">
    <location>
        <begin position="883"/>
        <end position="916"/>
    </location>
</feature>
<dbReference type="InterPro" id="IPR037151">
    <property type="entry name" value="AlkB-like_sf"/>
</dbReference>
<keyword evidence="3" id="KW-0560">Oxidoreductase</keyword>
<evidence type="ECO:0000259" key="8">
    <source>
        <dbReference type="PROSITE" id="PS51471"/>
    </source>
</evidence>
<dbReference type="PANTHER" id="PTHR16557:SF2">
    <property type="entry name" value="NUCLEIC ACID DIOXYGENASE ALKBH1"/>
    <property type="match status" value="1"/>
</dbReference>
<feature type="coiled-coil region" evidence="6">
    <location>
        <begin position="1081"/>
        <end position="1136"/>
    </location>
</feature>
<keyword evidence="6" id="KW-0175">Coiled coil</keyword>
<dbReference type="EMBL" id="JACYCC010000036">
    <property type="protein sequence ID" value="KAF8681394.1"/>
    <property type="molecule type" value="Genomic_DNA"/>
</dbReference>
<feature type="binding site" evidence="5">
    <location>
        <position position="311"/>
    </location>
    <ligand>
        <name>Fe cation</name>
        <dbReference type="ChEBI" id="CHEBI:24875"/>
        <note>catalytic</note>
    </ligand>
</feature>
<gene>
    <name evidence="9" type="ORF">RHS04_03469</name>
</gene>
<feature type="domain" description="Fe2OG dioxygenase" evidence="8">
    <location>
        <begin position="293"/>
        <end position="412"/>
    </location>
</feature>
<evidence type="ECO:0000256" key="3">
    <source>
        <dbReference type="ARBA" id="ARBA00023002"/>
    </source>
</evidence>
<evidence type="ECO:0000256" key="7">
    <source>
        <dbReference type="SAM" id="MobiDB-lite"/>
    </source>
</evidence>
<keyword evidence="4 5" id="KW-0408">Iron</keyword>
<keyword evidence="2" id="KW-0223">Dioxygenase</keyword>
<name>A0A8H7HAB2_9AGAM</name>
<evidence type="ECO:0000313" key="10">
    <source>
        <dbReference type="Proteomes" id="UP000650582"/>
    </source>
</evidence>
<dbReference type="PANTHER" id="PTHR16557">
    <property type="entry name" value="ALKYLATED DNA REPAIR PROTEIN ALKB-RELATED"/>
    <property type="match status" value="1"/>
</dbReference>
<dbReference type="GO" id="GO:0051213">
    <property type="term" value="F:dioxygenase activity"/>
    <property type="evidence" value="ECO:0007669"/>
    <property type="project" value="UniProtKB-KW"/>
</dbReference>
<dbReference type="Pfam" id="PF15456">
    <property type="entry name" value="Uds1"/>
    <property type="match status" value="1"/>
</dbReference>
<dbReference type="InterPro" id="IPR029191">
    <property type="entry name" value="Uds1"/>
</dbReference>
<dbReference type="Pfam" id="PF13532">
    <property type="entry name" value="2OG-FeII_Oxy_2"/>
    <property type="match status" value="1"/>
</dbReference>
<evidence type="ECO:0000313" key="9">
    <source>
        <dbReference type="EMBL" id="KAF8681394.1"/>
    </source>
</evidence>
<dbReference type="Proteomes" id="UP000650582">
    <property type="component" value="Unassembled WGS sequence"/>
</dbReference>
<protein>
    <submittedName>
        <fullName evidence="9">2OG-Fe(II) oxygenase superfamily</fullName>
    </submittedName>
</protein>
<feature type="coiled-coil region" evidence="6">
    <location>
        <begin position="608"/>
        <end position="645"/>
    </location>
</feature>
<dbReference type="SUPFAM" id="SSF51197">
    <property type="entry name" value="Clavaminate synthase-like"/>
    <property type="match status" value="1"/>
</dbReference>
<dbReference type="InterPro" id="IPR027450">
    <property type="entry name" value="AlkB-like"/>
</dbReference>
<evidence type="ECO:0000256" key="2">
    <source>
        <dbReference type="ARBA" id="ARBA00022964"/>
    </source>
</evidence>
<feature type="region of interest" description="Disordered" evidence="7">
    <location>
        <begin position="660"/>
        <end position="682"/>
    </location>
</feature>
<evidence type="ECO:0000256" key="6">
    <source>
        <dbReference type="SAM" id="Coils"/>
    </source>
</evidence>
<comment type="cofactor">
    <cofactor evidence="5">
        <name>Fe(2+)</name>
        <dbReference type="ChEBI" id="CHEBI:29033"/>
    </cofactor>
    <text evidence="5">Binds 1 Fe(2+) ion per subunit.</text>
</comment>
<sequence length="1232" mass="135897">MDTSSRSYKKALRHHLKSQQNKAHEDKPPLSPFRAAEKKYKSRFPPPDLSQVLDLGAAREENVTGEWRGNPNVSGLKMKEVGLKGGGKAYTFESIPGRPGLVLLPFFVAPTAQRSLVTRCLREHARSPNESNLDAHYQVPRSGLWNAWERVVGQREKLADPSFDIEVETKWKDDLPLDAYHPPDTTRTLVENEPGSLGDSQAKLAPMPSSTLPPSTVSQLVPKLRWSNIGLNYHWGTKSYDFERDRVPFPDDIRGVCVDAVQRVDWTGVWEGVADGMEWKDGVDWDIWERTYEPDAGIINFYQPRDTLMGHVDRSEISSTTPLVSISLGNAAIFLIGGLSRDIEPIPILLRSGDVVIMSGPGCRRAYHGVPRILENSTPAYLTELENQDRGDQLISEYIKNARINCNVRQISMNGFARRLGLGGKDKDKEPLSPIVPTQPEPGPQQPVPPQQQPLPPQQQQQQQQQSPIVPPINPAVIDGKALTNGIRSPTTPTGVDDSTIRQRPPRSSSKSSAVVSPPPRPVVNTKAKAKTKSTQQSKDDLLMSLLASEAVMDSRTSEILSAEQVEELKKEDALLQSRFASSTKKLALETKMRDAARSLTTLNATNKSASKQTQEQLEEAIQRLEAAQADHMQIQTRHAEVQRKLLEHRAGVLSAALRKTDESLSVPPSSTMSPTDSSRTSLSKFDGAHFFAGHAESTGGPPMPMRAGPSPQDILRMKQAEETAKAATKRATELSRDLGLLKLEKAEAETRAALDIQQAEEQVAELRSQIGKLTSKSQAWEKEREELLEDVAQRDKEIEELQDKLNAAERQGGKAGGASATEVEAELEGARKAIRGIVRTHRINMQQFASAEGESGVFSVANMVAAIGSHIEFLDETRKGLEKAKREAESESQDAKQAKEKMLAQLDESRQDTQESLRQIATLERQMMEQTDRIVELSRSESSGMANIQTTSAELNQIMSVLIALWAILPSAEGRAAKLSNTQQNRDPLAPHVLGSPRTLRPANAPPLISDADIKSLRQLYDPNGPFLSPPPPGKFSIDAFNAKVRALVADDRAIIERLIKFATTHELLKTNAEKAQKLAQESTISLKTYQDQVQTLEERNNTMASRQTALIEELEQIQAGYEELLEIKAQLEIDAARQAEVCANLTEANNTLSASALSLANESSTSVVAARAKLETEAAALKKKSDELEAELDRVRGAEQSQRIALLDELNAMQTENTNLRNQIRALQSK</sequence>
<feature type="compositionally biased region" description="Pro residues" evidence="7">
    <location>
        <begin position="437"/>
        <end position="457"/>
    </location>
</feature>
<feature type="binding site" evidence="5">
    <location>
        <position position="313"/>
    </location>
    <ligand>
        <name>Fe cation</name>
        <dbReference type="ChEBI" id="CHEBI:24875"/>
        <note>catalytic</note>
    </ligand>
</feature>
<feature type="region of interest" description="Disordered" evidence="7">
    <location>
        <begin position="979"/>
        <end position="1007"/>
    </location>
</feature>
<dbReference type="InterPro" id="IPR004574">
    <property type="entry name" value="Alkb"/>
</dbReference>
<reference evidence="9" key="1">
    <citation type="submission" date="2020-09" db="EMBL/GenBank/DDBJ databases">
        <title>Comparative genome analyses of four rice-infecting Rhizoctonia solani isolates reveal extensive enrichment of homogalacturonan modification genes.</title>
        <authorList>
            <person name="Lee D.-Y."/>
            <person name="Jeon J."/>
            <person name="Kim K.-T."/>
            <person name="Cheong K."/>
            <person name="Song H."/>
            <person name="Choi G."/>
            <person name="Ko J."/>
            <person name="Opiyo S.O."/>
            <person name="Zuo S."/>
            <person name="Madhav S."/>
            <person name="Lee Y.-H."/>
            <person name="Wang G.-L."/>
        </authorList>
    </citation>
    <scope>NUCLEOTIDE SEQUENCE</scope>
    <source>
        <strain evidence="9">AG1-IA YN-7</strain>
    </source>
</reference>
<feature type="region of interest" description="Disordered" evidence="7">
    <location>
        <begin position="1"/>
        <end position="36"/>
    </location>
</feature>
<feature type="coiled-coil region" evidence="6">
    <location>
        <begin position="718"/>
        <end position="812"/>
    </location>
</feature>
<proteinExistence type="predicted"/>
<feature type="compositionally biased region" description="Low complexity" evidence="7">
    <location>
        <begin position="502"/>
        <end position="516"/>
    </location>
</feature>
<organism evidence="9 10">
    <name type="scientific">Rhizoctonia solani</name>
    <dbReference type="NCBI Taxonomy" id="456999"/>
    <lineage>
        <taxon>Eukaryota</taxon>
        <taxon>Fungi</taxon>
        <taxon>Dikarya</taxon>
        <taxon>Basidiomycota</taxon>
        <taxon>Agaricomycotina</taxon>
        <taxon>Agaricomycetes</taxon>
        <taxon>Cantharellales</taxon>
        <taxon>Ceratobasidiaceae</taxon>
        <taxon>Rhizoctonia</taxon>
    </lineage>
</organism>
<feature type="compositionally biased region" description="Basic residues" evidence="7">
    <location>
        <begin position="7"/>
        <end position="17"/>
    </location>
</feature>
<keyword evidence="1 5" id="KW-0479">Metal-binding</keyword>
<dbReference type="GO" id="GO:0046872">
    <property type="term" value="F:metal ion binding"/>
    <property type="evidence" value="ECO:0007669"/>
    <property type="project" value="UniProtKB-KW"/>
</dbReference>
<feature type="compositionally biased region" description="Low complexity" evidence="7">
    <location>
        <begin position="523"/>
        <end position="537"/>
    </location>
</feature>
<accession>A0A8H7HAB2</accession>
<evidence type="ECO:0000256" key="4">
    <source>
        <dbReference type="ARBA" id="ARBA00023004"/>
    </source>
</evidence>
<comment type="caution">
    <text evidence="9">The sequence shown here is derived from an EMBL/GenBank/DDBJ whole genome shotgun (WGS) entry which is preliminary data.</text>
</comment>
<dbReference type="AlphaFoldDB" id="A0A8H7HAB2"/>
<dbReference type="GO" id="GO:0005737">
    <property type="term" value="C:cytoplasm"/>
    <property type="evidence" value="ECO:0007669"/>
    <property type="project" value="TreeGrafter"/>
</dbReference>
<dbReference type="PROSITE" id="PS51471">
    <property type="entry name" value="FE2OG_OXY"/>
    <property type="match status" value="1"/>
</dbReference>
<dbReference type="InterPro" id="IPR005123">
    <property type="entry name" value="Oxoglu/Fe-dep_dioxygenase_dom"/>
</dbReference>
<feature type="compositionally biased region" description="Low complexity" evidence="7">
    <location>
        <begin position="664"/>
        <end position="682"/>
    </location>
</feature>
<dbReference type="GO" id="GO:0005634">
    <property type="term" value="C:nucleus"/>
    <property type="evidence" value="ECO:0007669"/>
    <property type="project" value="TreeGrafter"/>
</dbReference>